<proteinExistence type="predicted"/>
<protein>
    <submittedName>
        <fullName evidence="1">Uncharacterized protein</fullName>
    </submittedName>
</protein>
<evidence type="ECO:0000313" key="2">
    <source>
        <dbReference type="Proteomes" id="UP001148662"/>
    </source>
</evidence>
<dbReference type="Proteomes" id="UP001148662">
    <property type="component" value="Unassembled WGS sequence"/>
</dbReference>
<evidence type="ECO:0000313" key="1">
    <source>
        <dbReference type="EMBL" id="KAJ3528925.1"/>
    </source>
</evidence>
<gene>
    <name evidence="1" type="ORF">NM688_g7928</name>
</gene>
<comment type="caution">
    <text evidence="1">The sequence shown here is derived from an EMBL/GenBank/DDBJ whole genome shotgun (WGS) entry which is preliminary data.</text>
</comment>
<name>A0ACC1RZI8_9APHY</name>
<organism evidence="1 2">
    <name type="scientific">Phlebia brevispora</name>
    <dbReference type="NCBI Taxonomy" id="194682"/>
    <lineage>
        <taxon>Eukaryota</taxon>
        <taxon>Fungi</taxon>
        <taxon>Dikarya</taxon>
        <taxon>Basidiomycota</taxon>
        <taxon>Agaricomycotina</taxon>
        <taxon>Agaricomycetes</taxon>
        <taxon>Polyporales</taxon>
        <taxon>Meruliaceae</taxon>
        <taxon>Phlebia</taxon>
    </lineage>
</organism>
<accession>A0ACC1RZI8</accession>
<sequence length="689" mass="74810">MLTRSWLNCGLCKQESTRLRAQVEHLSSSLEETRKTLSEERERAVEAAASEAQQAQLLERINQLNILRESNATLRADCESHAKKARALETKLQQLTSELEPTKEQLRVARAELEARDGQVKRLEDEARKWQERNTQLLTKYDRIDPAEVQALKDQIAQLSSTNAELEQSTSSRQSTDAQKIAELEAKVNEMRGAIRKNNEISKGRFERDRIDKERLAEQVKELEQQLQTIIAERDELKSRTTDSSQTGELSKQLQALRDEKVDLERRLQEAQSAHTAAPSAETEASLAQITQERDALLAEKATWSASGAPEGAQQWETEKAQLVKARDDALAHVKRNAERVQTLANELKEIRLNHAKLITQLQEVEKERAAEKERFAAEQQAAVDVAVNKIKSESQTTASTPESIAQHAQELRALEERLKKQHQEELKSAVEAAKTVATNGALPADTKAVIDAAIAAKEEEMKATREQEIQQAIERGRMEAGARAKLKDSQIVRAQSRVKELEAQIEELKKQGVTIPPPPASVSGAKLGPSPSTSNLRTSTAGAGAAKPPPHPPAVQHQPHPVPTAPAAQHRPPHAAGKPAGPASLPQKPGGAVGHHVVPGVGRGRGRGRGVAAAAGLSIRGASAGPATIASGSSPTESVSIVGAAGKRPREEGETSGDDSLAKRLKPEGASKPVPIQRNRVHTPSAGS</sequence>
<dbReference type="EMBL" id="JANHOG010001983">
    <property type="protein sequence ID" value="KAJ3528925.1"/>
    <property type="molecule type" value="Genomic_DNA"/>
</dbReference>
<keyword evidence="2" id="KW-1185">Reference proteome</keyword>
<reference evidence="1" key="1">
    <citation type="submission" date="2022-07" db="EMBL/GenBank/DDBJ databases">
        <title>Genome Sequence of Phlebia brevispora.</title>
        <authorList>
            <person name="Buettner E."/>
        </authorList>
    </citation>
    <scope>NUCLEOTIDE SEQUENCE</scope>
    <source>
        <strain evidence="1">MPL23</strain>
    </source>
</reference>